<accession>A0ABW5UEF9</accession>
<evidence type="ECO:0000256" key="1">
    <source>
        <dbReference type="SAM" id="Phobius"/>
    </source>
</evidence>
<dbReference type="RefSeq" id="WP_066750399.1">
    <property type="nucleotide sequence ID" value="NZ_JBHUMB010000014.1"/>
</dbReference>
<dbReference type="Pfam" id="PF11667">
    <property type="entry name" value="DUF3267"/>
    <property type="match status" value="1"/>
</dbReference>
<keyword evidence="1" id="KW-0472">Membrane</keyword>
<feature type="transmembrane region" description="Helical" evidence="1">
    <location>
        <begin position="59"/>
        <end position="79"/>
    </location>
</feature>
<dbReference type="Proteomes" id="UP001597418">
    <property type="component" value="Unassembled WGS sequence"/>
</dbReference>
<feature type="transmembrane region" description="Helical" evidence="1">
    <location>
        <begin position="146"/>
        <end position="167"/>
    </location>
</feature>
<gene>
    <name evidence="2" type="ORF">ACFSQ6_11130</name>
</gene>
<evidence type="ECO:0000313" key="2">
    <source>
        <dbReference type="EMBL" id="MFD2743945.1"/>
    </source>
</evidence>
<sequence length="190" mass="21486">MAPHQRKEHIIDVQTASRVGGSIIFPVLLAYFLPYFLIWKESLSTHFFVHGYLDILPPVLYPMVAILTIVLGIILHELLHGVPWAIFASKGWASIRFGLLRPHYIPYCHCGEPLSVKHYIIGALTPLVVLGIAPTIYAWISGNWFFLLFGVFFTVSAIGDVMIVYSMRRIKSGVRIMDHPTEVGYIIYTS</sequence>
<protein>
    <submittedName>
        <fullName evidence="2">DUF3267 domain-containing protein</fullName>
    </submittedName>
</protein>
<name>A0ABW5UEF9_9SPHI</name>
<evidence type="ECO:0000313" key="3">
    <source>
        <dbReference type="Proteomes" id="UP001597418"/>
    </source>
</evidence>
<comment type="caution">
    <text evidence="2">The sequence shown here is derived from an EMBL/GenBank/DDBJ whole genome shotgun (WGS) entry which is preliminary data.</text>
</comment>
<keyword evidence="1" id="KW-0812">Transmembrane</keyword>
<keyword evidence="3" id="KW-1185">Reference proteome</keyword>
<proteinExistence type="predicted"/>
<organism evidence="2 3">
    <name type="scientific">Sphingobacterium populi</name>
    <dbReference type="NCBI Taxonomy" id="1812824"/>
    <lineage>
        <taxon>Bacteria</taxon>
        <taxon>Pseudomonadati</taxon>
        <taxon>Bacteroidota</taxon>
        <taxon>Sphingobacteriia</taxon>
        <taxon>Sphingobacteriales</taxon>
        <taxon>Sphingobacteriaceae</taxon>
        <taxon>Sphingobacterium</taxon>
    </lineage>
</organism>
<feature type="transmembrane region" description="Helical" evidence="1">
    <location>
        <begin position="119"/>
        <end position="140"/>
    </location>
</feature>
<reference evidence="3" key="1">
    <citation type="journal article" date="2019" name="Int. J. Syst. Evol. Microbiol.">
        <title>The Global Catalogue of Microorganisms (GCM) 10K type strain sequencing project: providing services to taxonomists for standard genome sequencing and annotation.</title>
        <authorList>
            <consortium name="The Broad Institute Genomics Platform"/>
            <consortium name="The Broad Institute Genome Sequencing Center for Infectious Disease"/>
            <person name="Wu L."/>
            <person name="Ma J."/>
        </authorList>
    </citation>
    <scope>NUCLEOTIDE SEQUENCE [LARGE SCALE GENOMIC DNA]</scope>
    <source>
        <strain evidence="3">KCTC 42247</strain>
    </source>
</reference>
<keyword evidence="1" id="KW-1133">Transmembrane helix</keyword>
<dbReference type="EMBL" id="JBHUMB010000014">
    <property type="protein sequence ID" value="MFD2743945.1"/>
    <property type="molecule type" value="Genomic_DNA"/>
</dbReference>
<feature type="transmembrane region" description="Helical" evidence="1">
    <location>
        <begin position="21"/>
        <end position="39"/>
    </location>
</feature>
<dbReference type="InterPro" id="IPR021683">
    <property type="entry name" value="DUF3267"/>
</dbReference>